<dbReference type="SMART" id="SM00507">
    <property type="entry name" value="HNHc"/>
    <property type="match status" value="1"/>
</dbReference>
<dbReference type="EC" id="2.7.7.49" evidence="3"/>
<gene>
    <name evidence="3" type="primary">ltrA</name>
    <name evidence="3" type="ORF">ACFSC9_07385</name>
</gene>
<dbReference type="Proteomes" id="UP001597233">
    <property type="component" value="Unassembled WGS sequence"/>
</dbReference>
<dbReference type="PROSITE" id="PS50878">
    <property type="entry name" value="RT_POL"/>
    <property type="match status" value="1"/>
</dbReference>
<dbReference type="CDD" id="cd01651">
    <property type="entry name" value="RT_G2_intron"/>
    <property type="match status" value="1"/>
</dbReference>
<feature type="domain" description="Reverse transcriptase" evidence="2">
    <location>
        <begin position="79"/>
        <end position="333"/>
    </location>
</feature>
<comment type="caution">
    <text evidence="3">The sequence shown here is derived from an EMBL/GenBank/DDBJ whole genome shotgun (WGS) entry which is preliminary data.</text>
</comment>
<dbReference type="InterPro" id="IPR043502">
    <property type="entry name" value="DNA/RNA_pol_sf"/>
</dbReference>
<dbReference type="InterPro" id="IPR000477">
    <property type="entry name" value="RT_dom"/>
</dbReference>
<evidence type="ECO:0000313" key="3">
    <source>
        <dbReference type="EMBL" id="MFD1885348.1"/>
    </source>
</evidence>
<dbReference type="SUPFAM" id="SSF56672">
    <property type="entry name" value="DNA/RNA polymerases"/>
    <property type="match status" value="1"/>
</dbReference>
<keyword evidence="3" id="KW-0808">Transferase</keyword>
<keyword evidence="3" id="KW-0695">RNA-directed DNA polymerase</keyword>
<dbReference type="CDD" id="cd00085">
    <property type="entry name" value="HNHc"/>
    <property type="match status" value="1"/>
</dbReference>
<name>A0ABW4RIH7_9BACL</name>
<dbReference type="InterPro" id="IPR003615">
    <property type="entry name" value="HNH_nuc"/>
</dbReference>
<keyword evidence="4" id="KW-1185">Reference proteome</keyword>
<sequence>MLYEKELSEAELKEVKDQLYERSVNGERNFHNLMELILMRENLIHAIRKVKSNSGFKSAGVDNMKGQEFLQLEAEITFDRLREAIQDYSPEKVKRVYIPKSNGKLRPLGIPTITDRIIQTAVANIIEPIVEGIMYKHSYGFRPMRGISEAVAYLSTLTINNNRHFVLEGDIKGYFDHINHNILINKLYKYGIRDKRVLEVIKLMLKSGIEGEKEVNDIGTPQGGTISTLLSNVYLTDFDHWVSKQWLEFETKNKYQRQQHKVRAQKSTRMKMGYLIRYADDWIVMTDSEEAAVKWKHACTKFLREKLKIELSEEKTLITDLRKDKMNFLGITFFKRKGKNGNYTLRSEANRDRLREKEKVIYEALRKIRRTSNDVELFKAIYEYNSIVRGINNFYRITTLYNPVLSHLEWKMRAALNRTKRKRNGFFTKAANCPNIAPEYKESELNLRVLAFKIEGQNIGLTRPGHGKYVKPKIKAQWINPYSAKGRAKYEEVTGKPWTTVNRNPFISLGNISHLIARNADVGGIYNLEYQINRPMAFNRDKGKCRTCEIKLTGYGDTEIHHIDTSLDLTTINKLTNLVTLCKSCHVEEHRERWRAKQQEKEKAKARKSKTATSNKRTTNAQPKPRASSKPPREELYRDITTMSYVQIGLKYGVSGNAVKKWAISYDLHDLRLYKIKKKAR</sequence>
<keyword evidence="3" id="KW-0548">Nucleotidyltransferase</keyword>
<dbReference type="RefSeq" id="WP_347325628.1">
    <property type="nucleotide sequence ID" value="NZ_JBCGUH010000007.1"/>
</dbReference>
<dbReference type="Gene3D" id="1.10.30.50">
    <property type="match status" value="1"/>
</dbReference>
<dbReference type="PANTHER" id="PTHR34047:SF8">
    <property type="entry name" value="PROTEIN YKFC"/>
    <property type="match status" value="1"/>
</dbReference>
<organism evidence="3 4">
    <name type="scientific">Paenibacillus wenxiniae</name>
    <dbReference type="NCBI Taxonomy" id="1636843"/>
    <lineage>
        <taxon>Bacteria</taxon>
        <taxon>Bacillati</taxon>
        <taxon>Bacillota</taxon>
        <taxon>Bacilli</taxon>
        <taxon>Bacillales</taxon>
        <taxon>Paenibacillaceae</taxon>
        <taxon>Paenibacillus</taxon>
    </lineage>
</organism>
<dbReference type="GO" id="GO:0003964">
    <property type="term" value="F:RNA-directed DNA polymerase activity"/>
    <property type="evidence" value="ECO:0007669"/>
    <property type="project" value="UniProtKB-KW"/>
</dbReference>
<evidence type="ECO:0000256" key="1">
    <source>
        <dbReference type="SAM" id="MobiDB-lite"/>
    </source>
</evidence>
<dbReference type="NCBIfam" id="TIGR04416">
    <property type="entry name" value="group_II_RT_mat"/>
    <property type="match status" value="1"/>
</dbReference>
<reference evidence="4" key="1">
    <citation type="journal article" date="2019" name="Int. J. Syst. Evol. Microbiol.">
        <title>The Global Catalogue of Microorganisms (GCM) 10K type strain sequencing project: providing services to taxonomists for standard genome sequencing and annotation.</title>
        <authorList>
            <consortium name="The Broad Institute Genomics Platform"/>
            <consortium name="The Broad Institute Genome Sequencing Center for Infectious Disease"/>
            <person name="Wu L."/>
            <person name="Ma J."/>
        </authorList>
    </citation>
    <scope>NUCLEOTIDE SEQUENCE [LARGE SCALE GENOMIC DNA]</scope>
    <source>
        <strain evidence="4">CCUG 54950</strain>
    </source>
</reference>
<protein>
    <submittedName>
        <fullName evidence="3">Group II intron reverse transcriptase/maturase</fullName>
        <ecNumber evidence="3">2.7.7.49</ecNumber>
    </submittedName>
</protein>
<feature type="region of interest" description="Disordered" evidence="1">
    <location>
        <begin position="592"/>
        <end position="635"/>
    </location>
</feature>
<evidence type="ECO:0000259" key="2">
    <source>
        <dbReference type="PROSITE" id="PS50878"/>
    </source>
</evidence>
<dbReference type="Pfam" id="PF00078">
    <property type="entry name" value="RVT_1"/>
    <property type="match status" value="1"/>
</dbReference>
<dbReference type="InterPro" id="IPR002711">
    <property type="entry name" value="HNH"/>
</dbReference>
<accession>A0ABW4RIH7</accession>
<dbReference type="InterPro" id="IPR051083">
    <property type="entry name" value="GrpII_Intron_Splice-Mob/Def"/>
</dbReference>
<dbReference type="InterPro" id="IPR030931">
    <property type="entry name" value="Group_II_RT_mat"/>
</dbReference>
<proteinExistence type="predicted"/>
<dbReference type="EMBL" id="JBHUEH010000011">
    <property type="protein sequence ID" value="MFD1885348.1"/>
    <property type="molecule type" value="Genomic_DNA"/>
</dbReference>
<evidence type="ECO:0000313" key="4">
    <source>
        <dbReference type="Proteomes" id="UP001597233"/>
    </source>
</evidence>
<dbReference type="Pfam" id="PF01844">
    <property type="entry name" value="HNH"/>
    <property type="match status" value="1"/>
</dbReference>
<dbReference type="PANTHER" id="PTHR34047">
    <property type="entry name" value="NUCLEAR INTRON MATURASE 1, MITOCHONDRIAL-RELATED"/>
    <property type="match status" value="1"/>
</dbReference>
<feature type="compositionally biased region" description="Basic and acidic residues" evidence="1">
    <location>
        <begin position="592"/>
        <end position="603"/>
    </location>
</feature>